<protein>
    <recommendedName>
        <fullName evidence="1">DNA (cytosine-5-)-methyltransferase</fullName>
        <ecNumber evidence="1">2.1.1.37</ecNumber>
    </recommendedName>
</protein>
<dbReference type="Gene3D" id="3.40.50.150">
    <property type="entry name" value="Vaccinia Virus protein VP39"/>
    <property type="match status" value="1"/>
</dbReference>
<dbReference type="InterPro" id="IPR001525">
    <property type="entry name" value="C5_MeTfrase"/>
</dbReference>
<evidence type="ECO:0000256" key="2">
    <source>
        <dbReference type="ARBA" id="ARBA00022603"/>
    </source>
</evidence>
<keyword evidence="2 7" id="KW-0489">Methyltransferase</keyword>
<evidence type="ECO:0000313" key="9">
    <source>
        <dbReference type="EMBL" id="VTZ52386.1"/>
    </source>
</evidence>
<keyword evidence="5" id="KW-0680">Restriction system</keyword>
<evidence type="ECO:0000256" key="1">
    <source>
        <dbReference type="ARBA" id="ARBA00011975"/>
    </source>
</evidence>
<dbReference type="EC" id="2.1.1.37" evidence="1"/>
<name>A0A8B6MDC7_METTU</name>
<keyword evidence="10" id="KW-1185">Reference proteome</keyword>
<dbReference type="PRINTS" id="PR00105">
    <property type="entry name" value="C5METTRFRASE"/>
</dbReference>
<evidence type="ECO:0000256" key="5">
    <source>
        <dbReference type="ARBA" id="ARBA00022747"/>
    </source>
</evidence>
<evidence type="ECO:0000256" key="3">
    <source>
        <dbReference type="ARBA" id="ARBA00022679"/>
    </source>
</evidence>
<evidence type="ECO:0000256" key="4">
    <source>
        <dbReference type="ARBA" id="ARBA00022691"/>
    </source>
</evidence>
<evidence type="ECO:0000256" key="8">
    <source>
        <dbReference type="RuleBase" id="RU000416"/>
    </source>
</evidence>
<proteinExistence type="inferred from homology"/>
<dbReference type="PROSITE" id="PS51679">
    <property type="entry name" value="SAM_MT_C5"/>
    <property type="match status" value="1"/>
</dbReference>
<gene>
    <name evidence="9" type="ORF">MPC4_80057</name>
</gene>
<dbReference type="AlphaFoldDB" id="A0A8B6MDC7"/>
<dbReference type="InterPro" id="IPR029063">
    <property type="entry name" value="SAM-dependent_MTases_sf"/>
</dbReference>
<dbReference type="PANTHER" id="PTHR46098">
    <property type="entry name" value="TRNA (CYTOSINE(38)-C(5))-METHYLTRANSFERASE"/>
    <property type="match status" value="1"/>
</dbReference>
<dbReference type="PANTHER" id="PTHR46098:SF1">
    <property type="entry name" value="TRNA (CYTOSINE(38)-C(5))-METHYLTRANSFERASE"/>
    <property type="match status" value="1"/>
</dbReference>
<evidence type="ECO:0000313" key="10">
    <source>
        <dbReference type="Proteomes" id="UP000485880"/>
    </source>
</evidence>
<sequence>MPGFYEFFAGGGMAREGLGPHWRCLFANDVDAGKSAAYRANWGDGELKTADVAALRSTDLPDVRANLAWASFPCQDLSLAGVGAGLKGARSGTFFSFWSLIEQLIEEDRAPDLIVLENVRGALTSRGGADFAALCARLDAGGYAFGALIMDAALFLPQSRPRVFVVGVRRGLDIAPQLAAPGATLWHPPAVRNAYAALPLALRRAWIWWTMPSPATHAATLSDLIEDDAAVAWQAESETLGLLALMNEKNRRKIEAAKTAGRRVVGCVYRRTRSDPAGGRRQRAEARFDGLAGCLRTPAGGSSRQVILVIEGERVRSRLISARETARLMGLPDAYHLPSNYNAAYHLTGDGVVVPVVRHLARHLLEPILARQAAAAA</sequence>
<comment type="catalytic activity">
    <reaction evidence="6">
        <text>a 2'-deoxycytidine in DNA + S-adenosyl-L-methionine = a 5-methyl-2'-deoxycytidine in DNA + S-adenosyl-L-homocysteine + H(+)</text>
        <dbReference type="Rhea" id="RHEA:13681"/>
        <dbReference type="Rhea" id="RHEA-COMP:11369"/>
        <dbReference type="Rhea" id="RHEA-COMP:11370"/>
        <dbReference type="ChEBI" id="CHEBI:15378"/>
        <dbReference type="ChEBI" id="CHEBI:57856"/>
        <dbReference type="ChEBI" id="CHEBI:59789"/>
        <dbReference type="ChEBI" id="CHEBI:85452"/>
        <dbReference type="ChEBI" id="CHEBI:85454"/>
        <dbReference type="EC" id="2.1.1.37"/>
    </reaction>
</comment>
<dbReference type="GO" id="GO:0009307">
    <property type="term" value="P:DNA restriction-modification system"/>
    <property type="evidence" value="ECO:0007669"/>
    <property type="project" value="UniProtKB-KW"/>
</dbReference>
<dbReference type="Pfam" id="PF00145">
    <property type="entry name" value="DNA_methylase"/>
    <property type="match status" value="1"/>
</dbReference>
<evidence type="ECO:0000256" key="7">
    <source>
        <dbReference type="PROSITE-ProRule" id="PRU01016"/>
    </source>
</evidence>
<dbReference type="GO" id="GO:0032259">
    <property type="term" value="P:methylation"/>
    <property type="evidence" value="ECO:0007669"/>
    <property type="project" value="UniProtKB-KW"/>
</dbReference>
<dbReference type="Proteomes" id="UP000485880">
    <property type="component" value="Unassembled WGS sequence"/>
</dbReference>
<accession>A0A8B6MDC7</accession>
<keyword evidence="3 7" id="KW-0808">Transferase</keyword>
<reference evidence="9 10" key="1">
    <citation type="submission" date="2019-05" db="EMBL/GenBank/DDBJ databases">
        <authorList>
            <person name="Farhan Ul Haque M."/>
        </authorList>
    </citation>
    <scope>NUCLEOTIDE SEQUENCE [LARGE SCALE GENOMIC DNA]</scope>
    <source>
        <strain evidence="9">2</strain>
    </source>
</reference>
<dbReference type="NCBIfam" id="TIGR00675">
    <property type="entry name" value="dcm"/>
    <property type="match status" value="1"/>
</dbReference>
<keyword evidence="4 7" id="KW-0949">S-adenosyl-L-methionine</keyword>
<comment type="similarity">
    <text evidence="7 8">Belongs to the class I-like SAM-binding methyltransferase superfamily. C5-methyltransferase family.</text>
</comment>
<dbReference type="SUPFAM" id="SSF53335">
    <property type="entry name" value="S-adenosyl-L-methionine-dependent methyltransferases"/>
    <property type="match status" value="1"/>
</dbReference>
<evidence type="ECO:0000256" key="6">
    <source>
        <dbReference type="ARBA" id="ARBA00047422"/>
    </source>
</evidence>
<dbReference type="GO" id="GO:0003886">
    <property type="term" value="F:DNA (cytosine-5-)-methyltransferase activity"/>
    <property type="evidence" value="ECO:0007669"/>
    <property type="project" value="UniProtKB-EC"/>
</dbReference>
<dbReference type="InterPro" id="IPR050750">
    <property type="entry name" value="C5-MTase"/>
</dbReference>
<organism evidence="9 10">
    <name type="scientific">Methylocella tundrae</name>
    <dbReference type="NCBI Taxonomy" id="227605"/>
    <lineage>
        <taxon>Bacteria</taxon>
        <taxon>Pseudomonadati</taxon>
        <taxon>Pseudomonadota</taxon>
        <taxon>Alphaproteobacteria</taxon>
        <taxon>Hyphomicrobiales</taxon>
        <taxon>Beijerinckiaceae</taxon>
        <taxon>Methylocella</taxon>
    </lineage>
</organism>
<comment type="caution">
    <text evidence="9">The sequence shown here is derived from an EMBL/GenBank/DDBJ whole genome shotgun (WGS) entry which is preliminary data.</text>
</comment>
<dbReference type="EMBL" id="CABFMQ020000142">
    <property type="protein sequence ID" value="VTZ52386.1"/>
    <property type="molecule type" value="Genomic_DNA"/>
</dbReference>
<feature type="active site" evidence="7">
    <location>
        <position position="74"/>
    </location>
</feature>
<dbReference type="Gene3D" id="3.90.120.10">
    <property type="entry name" value="DNA Methylase, subunit A, domain 2"/>
    <property type="match status" value="1"/>
</dbReference>
<dbReference type="RefSeq" id="WP_174513980.1">
    <property type="nucleotide sequence ID" value="NZ_CABFMQ020000142.1"/>
</dbReference>